<feature type="compositionally biased region" description="Polar residues" evidence="3">
    <location>
        <begin position="630"/>
        <end position="639"/>
    </location>
</feature>
<gene>
    <name evidence="5" type="ORF">Vafri_3316</name>
</gene>
<accession>A0A8J4AT87</accession>
<dbReference type="Pfam" id="PF07727">
    <property type="entry name" value="RVT_2"/>
    <property type="match status" value="1"/>
</dbReference>
<feature type="compositionally biased region" description="Gly residues" evidence="3">
    <location>
        <begin position="663"/>
        <end position="674"/>
    </location>
</feature>
<keyword evidence="6" id="KW-1185">Reference proteome</keyword>
<dbReference type="GO" id="GO:0008270">
    <property type="term" value="F:zinc ion binding"/>
    <property type="evidence" value="ECO:0007669"/>
    <property type="project" value="UniProtKB-KW"/>
</dbReference>
<dbReference type="CDD" id="cd09272">
    <property type="entry name" value="RNase_HI_RT_Ty1"/>
    <property type="match status" value="1"/>
</dbReference>
<dbReference type="InterPro" id="IPR025724">
    <property type="entry name" value="GAG-pre-integrase_dom"/>
</dbReference>
<comment type="caution">
    <text evidence="5">The sequence shown here is derived from an EMBL/GenBank/DDBJ whole genome shotgun (WGS) entry which is preliminary data.</text>
</comment>
<dbReference type="Gene3D" id="4.10.60.10">
    <property type="entry name" value="Zinc finger, CCHC-type"/>
    <property type="match status" value="1"/>
</dbReference>
<dbReference type="PANTHER" id="PTHR11439">
    <property type="entry name" value="GAG-POL-RELATED RETROTRANSPOSON"/>
    <property type="match status" value="1"/>
</dbReference>
<dbReference type="Pfam" id="PF13976">
    <property type="entry name" value="gag_pre-integrs"/>
    <property type="match status" value="1"/>
</dbReference>
<dbReference type="Proteomes" id="UP000747399">
    <property type="component" value="Unassembled WGS sequence"/>
</dbReference>
<feature type="region of interest" description="Disordered" evidence="3">
    <location>
        <begin position="185"/>
        <end position="213"/>
    </location>
</feature>
<keyword evidence="2" id="KW-0479">Metal-binding</keyword>
<name>A0A8J4AT87_9CHLO</name>
<dbReference type="Pfam" id="PF14223">
    <property type="entry name" value="Retrotran_gag_2"/>
    <property type="match status" value="1"/>
</dbReference>
<proteinExistence type="predicted"/>
<evidence type="ECO:0000256" key="1">
    <source>
        <dbReference type="ARBA" id="ARBA00022750"/>
    </source>
</evidence>
<dbReference type="InterPro" id="IPR013103">
    <property type="entry name" value="RVT_2"/>
</dbReference>
<dbReference type="SUPFAM" id="SSF57756">
    <property type="entry name" value="Retrovirus zinc finger-like domains"/>
    <property type="match status" value="1"/>
</dbReference>
<keyword evidence="2" id="KW-0863">Zinc-finger</keyword>
<evidence type="ECO:0000259" key="4">
    <source>
        <dbReference type="PROSITE" id="PS50158"/>
    </source>
</evidence>
<dbReference type="InterPro" id="IPR001878">
    <property type="entry name" value="Znf_CCHC"/>
</dbReference>
<protein>
    <recommendedName>
        <fullName evidence="4">CCHC-type domain-containing protein</fullName>
    </recommendedName>
</protein>
<keyword evidence="1" id="KW-0064">Aspartyl protease</keyword>
<feature type="domain" description="CCHC-type" evidence="4">
    <location>
        <begin position="215"/>
        <end position="230"/>
    </location>
</feature>
<keyword evidence="1" id="KW-0645">Protease</keyword>
<evidence type="ECO:0000313" key="6">
    <source>
        <dbReference type="Proteomes" id="UP000747399"/>
    </source>
</evidence>
<dbReference type="Pfam" id="PF25597">
    <property type="entry name" value="SH3_retrovirus"/>
    <property type="match status" value="1"/>
</dbReference>
<dbReference type="InterPro" id="IPR054722">
    <property type="entry name" value="PolX-like_BBD"/>
</dbReference>
<feature type="region of interest" description="Disordered" evidence="3">
    <location>
        <begin position="583"/>
        <end position="699"/>
    </location>
</feature>
<dbReference type="GO" id="GO:0004190">
    <property type="term" value="F:aspartic-type endopeptidase activity"/>
    <property type="evidence" value="ECO:0007669"/>
    <property type="project" value="UniProtKB-KW"/>
</dbReference>
<dbReference type="Pfam" id="PF00098">
    <property type="entry name" value="zf-CCHC"/>
    <property type="match status" value="1"/>
</dbReference>
<keyword evidence="1" id="KW-0378">Hydrolase</keyword>
<dbReference type="SMART" id="SM00343">
    <property type="entry name" value="ZnF_C2HC"/>
    <property type="match status" value="1"/>
</dbReference>
<dbReference type="GO" id="GO:0003676">
    <property type="term" value="F:nucleic acid binding"/>
    <property type="evidence" value="ECO:0007669"/>
    <property type="project" value="InterPro"/>
</dbReference>
<dbReference type="InterPro" id="IPR043502">
    <property type="entry name" value="DNA/RNA_pol_sf"/>
</dbReference>
<dbReference type="Pfam" id="PF22936">
    <property type="entry name" value="Pol_BBD"/>
    <property type="match status" value="1"/>
</dbReference>
<feature type="compositionally biased region" description="Acidic residues" evidence="3">
    <location>
        <begin position="590"/>
        <end position="600"/>
    </location>
</feature>
<dbReference type="InterPro" id="IPR057670">
    <property type="entry name" value="SH3_retrovirus"/>
</dbReference>
<dbReference type="SUPFAM" id="SSF56672">
    <property type="entry name" value="DNA/RNA polymerases"/>
    <property type="match status" value="1"/>
</dbReference>
<dbReference type="PANTHER" id="PTHR11439:SF483">
    <property type="entry name" value="PEPTIDE SYNTHASE GLIP-LIKE, PUTATIVE (AFU_ORTHOLOGUE AFUA_3G12920)-RELATED"/>
    <property type="match status" value="1"/>
</dbReference>
<dbReference type="PROSITE" id="PS50158">
    <property type="entry name" value="ZF_CCHC"/>
    <property type="match status" value="1"/>
</dbReference>
<organism evidence="5 6">
    <name type="scientific">Volvox africanus</name>
    <dbReference type="NCBI Taxonomy" id="51714"/>
    <lineage>
        <taxon>Eukaryota</taxon>
        <taxon>Viridiplantae</taxon>
        <taxon>Chlorophyta</taxon>
        <taxon>core chlorophytes</taxon>
        <taxon>Chlorophyceae</taxon>
        <taxon>CS clade</taxon>
        <taxon>Chlamydomonadales</taxon>
        <taxon>Volvocaceae</taxon>
        <taxon>Volvox</taxon>
    </lineage>
</organism>
<dbReference type="InterPro" id="IPR036875">
    <property type="entry name" value="Znf_CCHC_sf"/>
</dbReference>
<reference evidence="5" key="1">
    <citation type="journal article" date="2021" name="Proc. Natl. Acad. Sci. U.S.A.">
        <title>Three genomes in the algal genus Volvox reveal the fate of a haploid sex-determining region after a transition to homothallism.</title>
        <authorList>
            <person name="Yamamoto K."/>
            <person name="Hamaji T."/>
            <person name="Kawai-Toyooka H."/>
            <person name="Matsuzaki R."/>
            <person name="Takahashi F."/>
            <person name="Nishimura Y."/>
            <person name="Kawachi M."/>
            <person name="Noguchi H."/>
            <person name="Minakuchi Y."/>
            <person name="Umen J.G."/>
            <person name="Toyoda A."/>
            <person name="Nozaki H."/>
        </authorList>
    </citation>
    <scope>NUCLEOTIDE SEQUENCE</scope>
    <source>
        <strain evidence="5">NIES-3780</strain>
    </source>
</reference>
<feature type="compositionally biased region" description="Basic and acidic residues" evidence="3">
    <location>
        <begin position="687"/>
        <end position="699"/>
    </location>
</feature>
<dbReference type="AlphaFoldDB" id="A0A8J4AT87"/>
<sequence>MGKDRLDEPLDLHNYSTWKLRFQLLCAELGYSRALLQAPIAEADVIMSDKVKSVMAKNVKNHHLQTIVRAANAKAAWDALAATFASTCNTRKVALRQELSDFKMENGEELPVYISRARQLQSDLLETGHVVSDAELSIIVIKGLPSKYHVVTTALTMREGELDFNQVVTRLMAYVLPEDDKKDSSAFITHRSGGNASSSGGGKGSRPNSKSNATCHYCGKPGHFIRECKKRLADQKQGNYGRSVGNLQRREPIKMAYAVGSESRLDAWHLDSASEWHITYDVSELEDVRAVKPEEIFTVVGYDGSKHQPTHIGRYTMWSNTVKGLKIELNNVYVVPKATVKLISAGIFDERGATIVLGHDKALVQAEGRTILRADKVGRLYAIRYNPAGCLASKGRSCAAVGSGNSKAALWHRRLGNLGYTSLERMCRENMVTGMEVDHASLEAASSRVCEPCIYGKHTRGPFPSTGHKAVKPLGLIHLDVCGPMPETSLGGSRYVTTLLDDCMGFSTVAFTETKDMVAKKVKTMIEALENITGRRVKEEKRNKLQPVSRKGVLVGYEQGRQYRILFDDVIGIHSAVKFDETVVGGSHEDSDDDPEEVTEEAGGVPPPGGGGGTLANTGMELGTAEVNRGASTSGSQMAEPQRHRGMPPTQFPRTQNAEQLHEGGGGPSTGEGGQAQQQDGDGDTPMQDRRYPPRERKRLIEWRHEPNGRVTFGRINAAIIEEVPEPATYQEATNGPNAEEWRRAMDEEITAQLTNGTWELAKPPPGARILPCRWVYKIKRAEDGGIERFKARLVAKGYEQRAGIDYGEVFAPTSRFASLRTLLAVAAAKGMQIHQLDVSTAFLNGELEEELWMEQPPGYESADPEQACRLLRSIYGLKQAPHCWYVKLVTELDKLGFKPSKSDPALFIKRDEKEIVYLLIHVDDFLTTSSDEELIKKVKAAIGEVFKIRDLGEAKVFLGMEISRGVNGEVKLSQQRYIEALLQRHQLVDAKPRTTPLPPGSRVLPAEDGDTELADSTKYRALIGELNYLATSTRPDIAQAMSVLARFMEKPSKAHMGLALGVLRYLAGTKDIGLCFGGGRELTMAGYSDSDWAGDPATRRSTTGYVFTLGGAAISWNSQLQRTVAASSVEAEYQATSAAVREALWLRKLAGELGLGSDAIEIRTDSQGAMSLGNNPITSARSKHIDVQHHLVRERVSRREVALSYCSTEDMVADVLTKALGEIKFKKCIKAMGLAK</sequence>
<evidence type="ECO:0000256" key="3">
    <source>
        <dbReference type="SAM" id="MobiDB-lite"/>
    </source>
</evidence>
<evidence type="ECO:0000313" key="5">
    <source>
        <dbReference type="EMBL" id="GIL46307.1"/>
    </source>
</evidence>
<keyword evidence="2" id="KW-0862">Zinc</keyword>
<evidence type="ECO:0000256" key="2">
    <source>
        <dbReference type="PROSITE-ProRule" id="PRU00047"/>
    </source>
</evidence>
<dbReference type="EMBL" id="BNCO01000003">
    <property type="protein sequence ID" value="GIL46307.1"/>
    <property type="molecule type" value="Genomic_DNA"/>
</dbReference>